<dbReference type="PROSITE" id="PS51935">
    <property type="entry name" value="NLPC_P60"/>
    <property type="match status" value="1"/>
</dbReference>
<dbReference type="SMART" id="SM00287">
    <property type="entry name" value="SH3b"/>
    <property type="match status" value="1"/>
</dbReference>
<feature type="domain" description="SH3b" evidence="6">
    <location>
        <begin position="29"/>
        <end position="93"/>
    </location>
</feature>
<name>A0ABY9VHS7_9BACI</name>
<dbReference type="InterPro" id="IPR038765">
    <property type="entry name" value="Papain-like_cys_pep_sf"/>
</dbReference>
<feature type="chain" id="PRO_5047313770" evidence="5">
    <location>
        <begin position="22"/>
        <end position="232"/>
    </location>
</feature>
<evidence type="ECO:0000259" key="7">
    <source>
        <dbReference type="PROSITE" id="PS51935"/>
    </source>
</evidence>
<feature type="signal peptide" evidence="5">
    <location>
        <begin position="1"/>
        <end position="21"/>
    </location>
</feature>
<dbReference type="PANTHER" id="PTHR47053:SF1">
    <property type="entry name" value="MUREIN DD-ENDOPEPTIDASE MEPH-RELATED"/>
    <property type="match status" value="1"/>
</dbReference>
<dbReference type="EMBL" id="CP134494">
    <property type="protein sequence ID" value="WNF22694.1"/>
    <property type="molecule type" value="Genomic_DNA"/>
</dbReference>
<keyword evidence="5" id="KW-0732">Signal</keyword>
<evidence type="ECO:0000313" key="9">
    <source>
        <dbReference type="Proteomes" id="UP001303324"/>
    </source>
</evidence>
<dbReference type="Proteomes" id="UP001303324">
    <property type="component" value="Chromosome"/>
</dbReference>
<evidence type="ECO:0000256" key="1">
    <source>
        <dbReference type="ARBA" id="ARBA00007074"/>
    </source>
</evidence>
<dbReference type="Gene3D" id="3.90.1720.10">
    <property type="entry name" value="endopeptidase domain like (from Nostoc punctiforme)"/>
    <property type="match status" value="1"/>
</dbReference>
<dbReference type="Gene3D" id="2.30.30.40">
    <property type="entry name" value="SH3 Domains"/>
    <property type="match status" value="1"/>
</dbReference>
<keyword evidence="4" id="KW-0788">Thiol protease</keyword>
<sequence>MFKRILASLLLFALVATVAPSIDQASASGKTYYVKVNSGSLNMRNKPATSGKIVAKLPKNQLVTVSSQSKGWAKVSTKGKTGYVSSKYIAPKTTKKATVKKTAVKKASVTPVGDYKSKAISVAKSNLGVKYKWAGNNPNGFDCSGLVNYSFDKAGIDLPRTAEEMYNVGTKVTSYQPGDLLFFATSGGRKVTHVAIYIGNGQMIHSATSKGVSIASINNPYWKPRFIGAKRI</sequence>
<evidence type="ECO:0000313" key="8">
    <source>
        <dbReference type="EMBL" id="WNF22694.1"/>
    </source>
</evidence>
<reference evidence="8 9" key="1">
    <citation type="submission" date="2023-09" db="EMBL/GenBank/DDBJ databases">
        <title>Microbial mechanism of fulvic acid promoting antimony reduction mineralization in rice fields.</title>
        <authorList>
            <person name="Chen G."/>
            <person name="Lan J."/>
        </authorList>
    </citation>
    <scope>NUCLEOTIDE SEQUENCE [LARGE SCALE GENOMIC DNA]</scope>
    <source>
        <strain evidence="8 9">PS1</strain>
    </source>
</reference>
<dbReference type="PROSITE" id="PS51781">
    <property type="entry name" value="SH3B"/>
    <property type="match status" value="1"/>
</dbReference>
<dbReference type="InterPro" id="IPR003646">
    <property type="entry name" value="SH3-like_bac-type"/>
</dbReference>
<dbReference type="PANTHER" id="PTHR47053">
    <property type="entry name" value="MUREIN DD-ENDOPEPTIDASE MEPH-RELATED"/>
    <property type="match status" value="1"/>
</dbReference>
<protein>
    <submittedName>
        <fullName evidence="8">SH3 domain-containing C40 family peptidase</fullName>
    </submittedName>
</protein>
<evidence type="ECO:0000256" key="4">
    <source>
        <dbReference type="ARBA" id="ARBA00022807"/>
    </source>
</evidence>
<dbReference type="InterPro" id="IPR051202">
    <property type="entry name" value="Peptidase_C40"/>
</dbReference>
<evidence type="ECO:0000259" key="6">
    <source>
        <dbReference type="PROSITE" id="PS51781"/>
    </source>
</evidence>
<dbReference type="RefSeq" id="WP_311072796.1">
    <property type="nucleotide sequence ID" value="NZ_CP134494.1"/>
</dbReference>
<keyword evidence="9" id="KW-1185">Reference proteome</keyword>
<dbReference type="Pfam" id="PF08239">
    <property type="entry name" value="SH3_3"/>
    <property type="match status" value="1"/>
</dbReference>
<gene>
    <name evidence="8" type="ORF">RH061_21480</name>
</gene>
<evidence type="ECO:0000256" key="2">
    <source>
        <dbReference type="ARBA" id="ARBA00022670"/>
    </source>
</evidence>
<evidence type="ECO:0000256" key="3">
    <source>
        <dbReference type="ARBA" id="ARBA00022801"/>
    </source>
</evidence>
<dbReference type="Pfam" id="PF00877">
    <property type="entry name" value="NLPC_P60"/>
    <property type="match status" value="1"/>
</dbReference>
<keyword evidence="3" id="KW-0378">Hydrolase</keyword>
<accession>A0ABY9VHS7</accession>
<keyword evidence="2" id="KW-0645">Protease</keyword>
<proteinExistence type="inferred from homology"/>
<evidence type="ECO:0000256" key="5">
    <source>
        <dbReference type="SAM" id="SignalP"/>
    </source>
</evidence>
<comment type="similarity">
    <text evidence="1">Belongs to the peptidase C40 family.</text>
</comment>
<feature type="domain" description="NlpC/P60" evidence="7">
    <location>
        <begin position="113"/>
        <end position="232"/>
    </location>
</feature>
<dbReference type="SUPFAM" id="SSF54001">
    <property type="entry name" value="Cysteine proteinases"/>
    <property type="match status" value="1"/>
</dbReference>
<organism evidence="8 9">
    <name type="scientific">Mesobacillus jeotgali</name>
    <dbReference type="NCBI Taxonomy" id="129985"/>
    <lineage>
        <taxon>Bacteria</taxon>
        <taxon>Bacillati</taxon>
        <taxon>Bacillota</taxon>
        <taxon>Bacilli</taxon>
        <taxon>Bacillales</taxon>
        <taxon>Bacillaceae</taxon>
        <taxon>Mesobacillus</taxon>
    </lineage>
</organism>
<dbReference type="InterPro" id="IPR000064">
    <property type="entry name" value="NLP_P60_dom"/>
</dbReference>